<dbReference type="Gene3D" id="6.20.50.20">
    <property type="match status" value="1"/>
</dbReference>
<evidence type="ECO:0000256" key="3">
    <source>
        <dbReference type="ARBA" id="ARBA00022833"/>
    </source>
</evidence>
<dbReference type="GO" id="GO:0046872">
    <property type="term" value="F:metal ion binding"/>
    <property type="evidence" value="ECO:0007669"/>
    <property type="project" value="UniProtKB-KW"/>
</dbReference>
<dbReference type="Pfam" id="PF04032">
    <property type="entry name" value="Rpr2"/>
    <property type="match status" value="1"/>
</dbReference>
<dbReference type="OrthoDB" id="128536at2759"/>
<evidence type="ECO:0008006" key="7">
    <source>
        <dbReference type="Google" id="ProtNLM"/>
    </source>
</evidence>
<gene>
    <name evidence="5" type="ORF">M422DRAFT_174598</name>
</gene>
<keyword evidence="3" id="KW-0862">Zinc</keyword>
<keyword evidence="6" id="KW-1185">Reference proteome</keyword>
<proteinExistence type="inferred from homology"/>
<keyword evidence="2" id="KW-0479">Metal-binding</keyword>
<evidence type="ECO:0000313" key="5">
    <source>
        <dbReference type="EMBL" id="KIJ39862.1"/>
    </source>
</evidence>
<dbReference type="PANTHER" id="PTHR14742:SF0">
    <property type="entry name" value="RIBONUCLEASE P PROTEIN SUBUNIT P21"/>
    <property type="match status" value="1"/>
</dbReference>
<dbReference type="Proteomes" id="UP000054279">
    <property type="component" value="Unassembled WGS sequence"/>
</dbReference>
<reference evidence="5 6" key="1">
    <citation type="submission" date="2014-06" db="EMBL/GenBank/DDBJ databases">
        <title>Evolutionary Origins and Diversification of the Mycorrhizal Mutualists.</title>
        <authorList>
            <consortium name="DOE Joint Genome Institute"/>
            <consortium name="Mycorrhizal Genomics Consortium"/>
            <person name="Kohler A."/>
            <person name="Kuo A."/>
            <person name="Nagy L.G."/>
            <person name="Floudas D."/>
            <person name="Copeland A."/>
            <person name="Barry K.W."/>
            <person name="Cichocki N."/>
            <person name="Veneault-Fourrey C."/>
            <person name="LaButti K."/>
            <person name="Lindquist E.A."/>
            <person name="Lipzen A."/>
            <person name="Lundell T."/>
            <person name="Morin E."/>
            <person name="Murat C."/>
            <person name="Riley R."/>
            <person name="Ohm R."/>
            <person name="Sun H."/>
            <person name="Tunlid A."/>
            <person name="Henrissat B."/>
            <person name="Grigoriev I.V."/>
            <person name="Hibbett D.S."/>
            <person name="Martin F."/>
        </authorList>
    </citation>
    <scope>NUCLEOTIDE SEQUENCE [LARGE SCALE GENOMIC DNA]</scope>
    <source>
        <strain evidence="5 6">SS14</strain>
    </source>
</reference>
<dbReference type="PANTHER" id="PTHR14742">
    <property type="entry name" value="RIBONUCLEASE P SUBUNIT P21"/>
    <property type="match status" value="1"/>
</dbReference>
<sequence>MGKDNRPKNEAPRPNSVTNREIYQRMNFLYQASSYLKSIEAVTASNNEVDGHEPTQKQKRRRIAVGDLGSSYVRSMRAVGNKSVTKMDPNVKRTLCGSCDTVLLPGVTASVRVKGTSGRSNKVLYTCLSCDASRAIPAPPVGSSSSFTSVPTIPNETTTSIATPGLTVSADTDATMSSKKTKRIRAKKPRPLPLFARPDAGHIVYIGNEPDKESNL</sequence>
<organism evidence="5 6">
    <name type="scientific">Sphaerobolus stellatus (strain SS14)</name>
    <dbReference type="NCBI Taxonomy" id="990650"/>
    <lineage>
        <taxon>Eukaryota</taxon>
        <taxon>Fungi</taxon>
        <taxon>Dikarya</taxon>
        <taxon>Basidiomycota</taxon>
        <taxon>Agaricomycotina</taxon>
        <taxon>Agaricomycetes</taxon>
        <taxon>Phallomycetidae</taxon>
        <taxon>Geastrales</taxon>
        <taxon>Sphaerobolaceae</taxon>
        <taxon>Sphaerobolus</taxon>
    </lineage>
</organism>
<comment type="similarity">
    <text evidence="4">Belongs to the eukaryotic/archaeal RNase P protein component 4 family.</text>
</comment>
<dbReference type="InterPro" id="IPR007175">
    <property type="entry name" value="Rpr2/Snm1/Rpp21"/>
</dbReference>
<evidence type="ECO:0000313" key="6">
    <source>
        <dbReference type="Proteomes" id="UP000054279"/>
    </source>
</evidence>
<protein>
    <recommendedName>
        <fullName evidence="7">Rpr2-domain-containing protein</fullName>
    </recommendedName>
</protein>
<evidence type="ECO:0000256" key="4">
    <source>
        <dbReference type="ARBA" id="ARBA00038402"/>
    </source>
</evidence>
<name>A0A0C9VER4_SPHS4</name>
<evidence type="ECO:0000256" key="2">
    <source>
        <dbReference type="ARBA" id="ARBA00022723"/>
    </source>
</evidence>
<dbReference type="GO" id="GO:0005655">
    <property type="term" value="C:nucleolar ribonuclease P complex"/>
    <property type="evidence" value="ECO:0007669"/>
    <property type="project" value="TreeGrafter"/>
</dbReference>
<evidence type="ECO:0000256" key="1">
    <source>
        <dbReference type="ARBA" id="ARBA00022694"/>
    </source>
</evidence>
<dbReference type="HOGENOM" id="CLU_079140_0_0_1"/>
<keyword evidence="1" id="KW-0819">tRNA processing</keyword>
<dbReference type="EMBL" id="KN837148">
    <property type="protein sequence ID" value="KIJ39862.1"/>
    <property type="molecule type" value="Genomic_DNA"/>
</dbReference>
<accession>A0A0C9VER4</accession>
<dbReference type="AlphaFoldDB" id="A0A0C9VER4"/>
<dbReference type="GO" id="GO:0008033">
    <property type="term" value="P:tRNA processing"/>
    <property type="evidence" value="ECO:0007669"/>
    <property type="project" value="UniProtKB-KW"/>
</dbReference>